<gene>
    <name evidence="3" type="primary">Necator_chrIII.g12782</name>
    <name evidence="3" type="ORF">RB195_012015</name>
</gene>
<dbReference type="PROSITE" id="PS50238">
    <property type="entry name" value="RHOGAP"/>
    <property type="match status" value="1"/>
</dbReference>
<dbReference type="InterPro" id="IPR052227">
    <property type="entry name" value="Arf-Rho-GAP_ANK-PH_domain"/>
</dbReference>
<feature type="compositionally biased region" description="Low complexity" evidence="1">
    <location>
        <begin position="23"/>
        <end position="40"/>
    </location>
</feature>
<accession>A0ABR1D535</accession>
<dbReference type="InterPro" id="IPR008936">
    <property type="entry name" value="Rho_GTPase_activation_prot"/>
</dbReference>
<dbReference type="SMART" id="SM00324">
    <property type="entry name" value="RhoGAP"/>
    <property type="match status" value="1"/>
</dbReference>
<dbReference type="InterPro" id="IPR000198">
    <property type="entry name" value="RhoGAP_dom"/>
</dbReference>
<evidence type="ECO:0000313" key="4">
    <source>
        <dbReference type="Proteomes" id="UP001303046"/>
    </source>
</evidence>
<protein>
    <recommendedName>
        <fullName evidence="2">Rho-GAP domain-containing protein</fullName>
    </recommendedName>
</protein>
<feature type="region of interest" description="Disordered" evidence="1">
    <location>
        <begin position="205"/>
        <end position="303"/>
    </location>
</feature>
<feature type="compositionally biased region" description="Basic and acidic residues" evidence="1">
    <location>
        <begin position="234"/>
        <end position="252"/>
    </location>
</feature>
<dbReference type="CDD" id="cd17113">
    <property type="entry name" value="RA_ARAPs"/>
    <property type="match status" value="1"/>
</dbReference>
<evidence type="ECO:0000313" key="3">
    <source>
        <dbReference type="EMBL" id="KAK6745642.1"/>
    </source>
</evidence>
<feature type="compositionally biased region" description="Low complexity" evidence="1">
    <location>
        <begin position="256"/>
        <end position="267"/>
    </location>
</feature>
<reference evidence="3 4" key="1">
    <citation type="submission" date="2023-08" db="EMBL/GenBank/DDBJ databases">
        <title>A Necator americanus chromosomal reference genome.</title>
        <authorList>
            <person name="Ilik V."/>
            <person name="Petrzelkova K.J."/>
            <person name="Pardy F."/>
            <person name="Fuh T."/>
            <person name="Niatou-Singa F.S."/>
            <person name="Gouil Q."/>
            <person name="Baker L."/>
            <person name="Ritchie M.E."/>
            <person name="Jex A.R."/>
            <person name="Gazzola D."/>
            <person name="Li H."/>
            <person name="Toshio Fujiwara R."/>
            <person name="Zhan B."/>
            <person name="Aroian R.V."/>
            <person name="Pafco B."/>
            <person name="Schwarz E.M."/>
        </authorList>
    </citation>
    <scope>NUCLEOTIDE SEQUENCE [LARGE SCALE GENOMIC DNA]</scope>
    <source>
        <strain evidence="3 4">Aroian</strain>
        <tissue evidence="3">Whole animal</tissue>
    </source>
</reference>
<dbReference type="SUPFAM" id="SSF48350">
    <property type="entry name" value="GTPase activation domain, GAP"/>
    <property type="match status" value="1"/>
</dbReference>
<evidence type="ECO:0000256" key="1">
    <source>
        <dbReference type="SAM" id="MobiDB-lite"/>
    </source>
</evidence>
<dbReference type="Pfam" id="PF00620">
    <property type="entry name" value="RhoGAP"/>
    <property type="match status" value="1"/>
</dbReference>
<evidence type="ECO:0000259" key="2">
    <source>
        <dbReference type="PROSITE" id="PS50238"/>
    </source>
</evidence>
<dbReference type="PANTHER" id="PTHR45899:SF2">
    <property type="entry name" value="RHO GTPASE ACTIVATING PROTEIN AT 15B, ISOFORM C"/>
    <property type="match status" value="1"/>
</dbReference>
<feature type="domain" description="Rho-GAP" evidence="2">
    <location>
        <begin position="562"/>
        <end position="759"/>
    </location>
</feature>
<keyword evidence="4" id="KW-1185">Reference proteome</keyword>
<dbReference type="Proteomes" id="UP001303046">
    <property type="component" value="Unassembled WGS sequence"/>
</dbReference>
<sequence length="1001" mass="112444">MSAKPPVPKPRTRFNMGLVSEGSPSRSASHSTASSTDSTAVVDKNGNSEAHINNIYPVIENAPPPEPPLVAPQSTPLNHRTAPPPPRPPPPMLPPPPPPPPPPPGWKVPPPIPPLPPIFLPSPPPPDTRSQNSSSSVSTPSPPVPPRPKKWETAKTVVHSHGDDGLYDIMPSEKVPNQSHLTAERIDFIENPIYMSLFSTKKLSLPNGDGNSEQNGAIKQDLPAPVKELPPSPVEKEYPLRVNDTSRTDVSEGVKSQQSASEVSCSSDVPRGRFDATVPIPRPPISSLNDSYEDRYTPTPRRSVAPSVDSFAANSIPFDQFEKVVEIAEIPENISDTVELVNAEISSGDHANGSTVAYFGDVSLHIGKKERKKAHCRLRNMELSFHEDDTTEDCIAGPFSLLGCELICREEQTITIRLNERETTKVVTFSAEKDSETWILLLGECWLSEYDLLRSSVQQVHACGTFWLRQGTTSDWMYTAAALHGRTMFYVLLDSPDYIYELDVRKVLLLRERLDKNDWCPKCKRKDQKGPFLISLEGCALYVECCDDLCTGKWYSTIQDSLSMSPLVVEDFRLTADNIPIIVDKCLRFVAAYGIRSEGIYRRNGKISEAKDIYKRLTEDPVRTHIASTSEETAYAVADVLRQFFRRLKSPLVPVSIHKEIYKLVDARNTCDNAIRYAEYRRVLQQMPLIHYHTLRKLMAHLSEVVKYCDVNKASVENVAKVFGPSLFHTDDELKACFDDTTQQIGAVIDLINGYDVIFEVTSREEICRAMVEQAQLHKATTSNAVRADGLLVPIHVWERENRPFNVKIDLAAEEVCREAVARRGFDAPQDGNYAIFEVIMDGALSRRLTPFEKLSRTVIDHWLTWQCTDGYLLFDHDNWPYNDSELDFFSGKVKIAEPGSKTFHSYEMKVEEGVKIAAYKHDKLWKEWKVSDSIFYSGCCANRKAPNPYNVTVFEKKGVCMTDKFLGYCISFRLMPERTRFLNVIQFIETGGQPPPLVHL</sequence>
<feature type="compositionally biased region" description="Pro residues" evidence="1">
    <location>
        <begin position="82"/>
        <end position="127"/>
    </location>
</feature>
<comment type="caution">
    <text evidence="3">The sequence shown here is derived from an EMBL/GenBank/DDBJ whole genome shotgun (WGS) entry which is preliminary data.</text>
</comment>
<organism evidence="3 4">
    <name type="scientific">Necator americanus</name>
    <name type="common">Human hookworm</name>
    <dbReference type="NCBI Taxonomy" id="51031"/>
    <lineage>
        <taxon>Eukaryota</taxon>
        <taxon>Metazoa</taxon>
        <taxon>Ecdysozoa</taxon>
        <taxon>Nematoda</taxon>
        <taxon>Chromadorea</taxon>
        <taxon>Rhabditida</taxon>
        <taxon>Rhabditina</taxon>
        <taxon>Rhabditomorpha</taxon>
        <taxon>Strongyloidea</taxon>
        <taxon>Ancylostomatidae</taxon>
        <taxon>Bunostominae</taxon>
        <taxon>Necator</taxon>
    </lineage>
</organism>
<feature type="region of interest" description="Disordered" evidence="1">
    <location>
        <begin position="1"/>
        <end position="153"/>
    </location>
</feature>
<proteinExistence type="predicted"/>
<dbReference type="PANTHER" id="PTHR45899">
    <property type="entry name" value="RHO GTPASE ACTIVATING PROTEIN AT 15B, ISOFORM C"/>
    <property type="match status" value="1"/>
</dbReference>
<dbReference type="Gene3D" id="1.10.555.10">
    <property type="entry name" value="Rho GTPase activation protein"/>
    <property type="match status" value="1"/>
</dbReference>
<name>A0ABR1D535_NECAM</name>
<dbReference type="EMBL" id="JAVFWL010000003">
    <property type="protein sequence ID" value="KAK6745642.1"/>
    <property type="molecule type" value="Genomic_DNA"/>
</dbReference>